<evidence type="ECO:0000256" key="2">
    <source>
        <dbReference type="ARBA" id="ARBA00022737"/>
    </source>
</evidence>
<evidence type="ECO:0000259" key="8">
    <source>
        <dbReference type="Pfam" id="PF25019"/>
    </source>
</evidence>
<name>R7WAS4_AEGTA</name>
<dbReference type="GO" id="GO:0043531">
    <property type="term" value="F:ADP binding"/>
    <property type="evidence" value="ECO:0007669"/>
    <property type="project" value="InterPro"/>
</dbReference>
<feature type="domain" description="Disease resistance R13L4/SHOC-2-like LRR" evidence="7">
    <location>
        <begin position="404"/>
        <end position="531"/>
    </location>
</feature>
<keyword evidence="4" id="KW-0472">Membrane</keyword>
<evidence type="ECO:0000256" key="3">
    <source>
        <dbReference type="SAM" id="MobiDB-lite"/>
    </source>
</evidence>
<feature type="transmembrane region" description="Helical" evidence="4">
    <location>
        <begin position="1093"/>
        <end position="1112"/>
    </location>
</feature>
<accession>R7WAS4</accession>
<dbReference type="Pfam" id="PF13968">
    <property type="entry name" value="DUF4220"/>
    <property type="match status" value="1"/>
</dbReference>
<dbReference type="InterPro" id="IPR003591">
    <property type="entry name" value="Leu-rich_rpt_typical-subtyp"/>
</dbReference>
<dbReference type="PANTHER" id="PTHR31325">
    <property type="entry name" value="OS01G0798800 PROTEIN-RELATED"/>
    <property type="match status" value="1"/>
</dbReference>
<dbReference type="Pfam" id="PF25019">
    <property type="entry name" value="LRR_R13L1-DRL21"/>
    <property type="match status" value="1"/>
</dbReference>
<dbReference type="PRINTS" id="PR00364">
    <property type="entry name" value="DISEASERSIST"/>
</dbReference>
<evidence type="ECO:0000259" key="7">
    <source>
        <dbReference type="Pfam" id="PF23598"/>
    </source>
</evidence>
<feature type="region of interest" description="Disordered" evidence="3">
    <location>
        <begin position="844"/>
        <end position="875"/>
    </location>
</feature>
<protein>
    <submittedName>
        <fullName evidence="9">Putative disease resistance RPP13-like protein 1</fullName>
    </submittedName>
</protein>
<dbReference type="Pfam" id="PF04578">
    <property type="entry name" value="DUF594"/>
    <property type="match status" value="1"/>
</dbReference>
<dbReference type="InterPro" id="IPR007658">
    <property type="entry name" value="DUF594"/>
</dbReference>
<dbReference type="SUPFAM" id="SSF52058">
    <property type="entry name" value="L domain-like"/>
    <property type="match status" value="1"/>
</dbReference>
<keyword evidence="1" id="KW-0433">Leucine-rich repeat</keyword>
<dbReference type="InterPro" id="IPR025315">
    <property type="entry name" value="DUF4220"/>
</dbReference>
<feature type="domain" description="NB-ARC" evidence="5">
    <location>
        <begin position="171"/>
        <end position="224"/>
    </location>
</feature>
<feature type="domain" description="R13L1/DRL21-like LRR repeat region" evidence="8">
    <location>
        <begin position="611"/>
        <end position="735"/>
    </location>
</feature>
<dbReference type="SUPFAM" id="SSF52540">
    <property type="entry name" value="P-loop containing nucleoside triphosphate hydrolases"/>
    <property type="match status" value="1"/>
</dbReference>
<keyword evidence="4" id="KW-1133">Transmembrane helix</keyword>
<dbReference type="EnsemblPlants" id="EMT16300">
    <property type="protein sequence ID" value="EMT16300"/>
    <property type="gene ID" value="F775_00507"/>
</dbReference>
<evidence type="ECO:0000259" key="5">
    <source>
        <dbReference type="Pfam" id="PF00931"/>
    </source>
</evidence>
<dbReference type="InterPro" id="IPR056789">
    <property type="entry name" value="LRR_R13L1-DRL21"/>
</dbReference>
<evidence type="ECO:0000256" key="4">
    <source>
        <dbReference type="SAM" id="Phobius"/>
    </source>
</evidence>
<dbReference type="InterPro" id="IPR032675">
    <property type="entry name" value="LRR_dom_sf"/>
</dbReference>
<proteinExistence type="predicted"/>
<feature type="transmembrane region" description="Helical" evidence="4">
    <location>
        <begin position="1124"/>
        <end position="1148"/>
    </location>
</feature>
<dbReference type="Pfam" id="PF23598">
    <property type="entry name" value="LRR_14"/>
    <property type="match status" value="1"/>
</dbReference>
<evidence type="ECO:0000313" key="9">
    <source>
        <dbReference type="EnsemblPlants" id="EMT16300"/>
    </source>
</evidence>
<dbReference type="InterPro" id="IPR001611">
    <property type="entry name" value="Leu-rich_rpt"/>
</dbReference>
<dbReference type="Gene3D" id="3.40.50.300">
    <property type="entry name" value="P-loop containing nucleotide triphosphate hydrolases"/>
    <property type="match status" value="1"/>
</dbReference>
<dbReference type="InterPro" id="IPR002182">
    <property type="entry name" value="NB-ARC"/>
</dbReference>
<organism evidence="9">
    <name type="scientific">Aegilops tauschii</name>
    <name type="common">Tausch's goatgrass</name>
    <name type="synonym">Aegilops squarrosa</name>
    <dbReference type="NCBI Taxonomy" id="37682"/>
    <lineage>
        <taxon>Eukaryota</taxon>
        <taxon>Viridiplantae</taxon>
        <taxon>Streptophyta</taxon>
        <taxon>Embryophyta</taxon>
        <taxon>Tracheophyta</taxon>
        <taxon>Spermatophyta</taxon>
        <taxon>Magnoliopsida</taxon>
        <taxon>Liliopsida</taxon>
        <taxon>Poales</taxon>
        <taxon>Poaceae</taxon>
        <taxon>BOP clade</taxon>
        <taxon>Pooideae</taxon>
        <taxon>Triticodae</taxon>
        <taxon>Triticeae</taxon>
        <taxon>Triticinae</taxon>
        <taxon>Aegilops</taxon>
    </lineage>
</organism>
<keyword evidence="4" id="KW-0812">Transmembrane</keyword>
<evidence type="ECO:0000256" key="1">
    <source>
        <dbReference type="ARBA" id="ARBA00022614"/>
    </source>
</evidence>
<dbReference type="Gene3D" id="3.80.10.10">
    <property type="entry name" value="Ribonuclease Inhibitor"/>
    <property type="match status" value="2"/>
</dbReference>
<dbReference type="Pfam" id="PF00931">
    <property type="entry name" value="NB-ARC"/>
    <property type="match status" value="1"/>
</dbReference>
<dbReference type="InterPro" id="IPR055414">
    <property type="entry name" value="LRR_R13L4/SHOC2-like"/>
</dbReference>
<reference evidence="9" key="1">
    <citation type="submission" date="2015-06" db="UniProtKB">
        <authorList>
            <consortium name="EnsemblPlants"/>
        </authorList>
    </citation>
    <scope>IDENTIFICATION</scope>
</reference>
<sequence length="1367" mass="155453">MSVEHLLHAMVEKLKSEPVLEVGRLLGIGSLLQDLQTHFRMIHWRISRIDESAVLMINVNNEQYLQLLQRLWSLTLDTDDALNRISRHLRKKGGIFSFHQVCSSPIFRRFHFRRVNKIREAVASLKNCYAQTYRIRLPAKHTDIQEAMSCQRTCGKPEGVLGRERELDDVLRMMQTDDSTPGLSILPITGMAGIGKTTLAQLVFWHPWVVDTFGDDRIWVSVPQLPPRLIPIRKMIAETCAGVPSLLLSASNKLKSIRKTQVAWQHVLSRFDLVFYADRLLLDAAYVSYQHLPPSIQQCFLYCSLLLVHSFTPEQLTDMFVADELIKLISSKSDMHLYFSKIMTEHFYGVVQKSRHRGNTVYKMHPGMQLLAQRISRGFHLAIDARKEIIWPSCDARCLSLLVDCETSKLPPELFELESLRTLILLRDENMLLSENKCAITDIPAEFCQRLIALRVLHMQSCRIKRIPRLIDMLQNLTYINLSHNDIEIVPDSVSNLRFLTHLNLSQNEIIELPESVGKMQSLQMLDLSHCEKLLGLHEAISNLVNLHTLNLEGCHYLAVLPKGMKNLRSLTCLNILECPLLTQMPRQMNQLTSIKILPRYIAAETPKHTISELRPLVYLKELGVQNMENSSSADARNVILQDKHKLESLALSWTGDCTDPETSSRAQEILEHLKPRRGLKVLQLFSYPGRKLPSWINSGVPYLNSLTDIKLVNLACESLPPLGQLPNLKIAEVSGIDAVTCVDDTFYGADGTFFSLEKLSFFHMPNLKTWVPSHREGLFPCLQELTIAQCPKLTAVHVKLRAVTSLIMLMNNENLIACRGSLQGFASIGRTGAAPAAVRRWPRRERRLHNAEDPAVEQESEPRGNRAKPARGDNQWSVLGGDLLGGAGAGGIGEDTITAFAIEDNELWLRHLLSLVTQVGLALYVYWKSCPSAASLVAPAVVMFASGVLKYAQRTWALKSASMSSLRSSMLTRPDPGPNYAQLMEEYHSSKDAGLRAEIVIVPERLPVDDVHVPEEPMEYDELVIKAHMFFHTFRRLFVDLILSFQDRTDSLTFFRRLKRDQAYKVVEIELQLMYESLHSKSPVIHCPSGRYLRVFTLAAPILSLLVFSKAGKGRYKEADVAVTYVLLVGAIFLEIYGIILMAISSWSYADLRKLRKCLPAASRVVFQAVKYFMPEARPRWSNQMAQYNLLSYCLKDKSTWLTRVLESLEWDYNIRVKTAWDSLWYTKHIGVSLVLKQLIFKQLKDKANSTMDPMSYRRFGDHRGQWILQRKGCYQELRWSVDEVEFDESILLWHIATDLCFYDDDNQTSSDLAPTGAGRGNFHAKQLSQGGELLTVLWLLMAHFGIGDQYRVEAGHARAKLIVHN</sequence>
<feature type="domain" description="DUF4220" evidence="6">
    <location>
        <begin position="894"/>
        <end position="1194"/>
    </location>
</feature>
<dbReference type="InterPro" id="IPR027417">
    <property type="entry name" value="P-loop_NTPase"/>
</dbReference>
<dbReference type="GO" id="GO:0006952">
    <property type="term" value="P:defense response"/>
    <property type="evidence" value="ECO:0007669"/>
    <property type="project" value="UniProtKB-KW"/>
</dbReference>
<dbReference type="SMART" id="SM00369">
    <property type="entry name" value="LRR_TYP"/>
    <property type="match status" value="3"/>
</dbReference>
<keyword evidence="2" id="KW-0677">Repeat</keyword>
<dbReference type="PROSITE" id="PS51450">
    <property type="entry name" value="LRR"/>
    <property type="match status" value="2"/>
</dbReference>
<evidence type="ECO:0000259" key="6">
    <source>
        <dbReference type="Pfam" id="PF13968"/>
    </source>
</evidence>